<protein>
    <submittedName>
        <fullName evidence="1">HNH endonuclease</fullName>
    </submittedName>
</protein>
<accession>A0A385TW03</accession>
<reference evidence="1 2" key="1">
    <citation type="submission" date="2018-09" db="EMBL/GenBank/DDBJ databases">
        <title>Genome Sequence of Paenibacillus lautus Strain E7593-69, Azo Dye-Degrading Bacteria, Isolated from Commercial Tattoo Inks.</title>
        <authorList>
            <person name="Nho S.W."/>
            <person name="Kim S.-J."/>
            <person name="Kweon O."/>
            <person name="Cerniglia C.E."/>
        </authorList>
    </citation>
    <scope>NUCLEOTIDE SEQUENCE [LARGE SCALE GENOMIC DNA]</scope>
    <source>
        <strain evidence="1 2">E7593-69</strain>
    </source>
</reference>
<sequence length="105" mass="13086">MTQPFYRSKQWKRKRAKILRRDEYMCQQSKRYGKTEPATTVHHCYQLEYYPELALEDWNLISLSDKQHNAMHDRVTHELTELGLEWQERVRPHYERWKAIREQKH</sequence>
<dbReference type="Proteomes" id="UP000266552">
    <property type="component" value="Chromosome"/>
</dbReference>
<dbReference type="KEGG" id="plw:D5F53_29265"/>
<organism evidence="1 2">
    <name type="scientific">Paenibacillus lautus</name>
    <name type="common">Bacillus lautus</name>
    <dbReference type="NCBI Taxonomy" id="1401"/>
    <lineage>
        <taxon>Bacteria</taxon>
        <taxon>Bacillati</taxon>
        <taxon>Bacillota</taxon>
        <taxon>Bacilli</taxon>
        <taxon>Bacillales</taxon>
        <taxon>Paenibacillaceae</taxon>
        <taxon>Paenibacillus</taxon>
    </lineage>
</organism>
<gene>
    <name evidence="1" type="ORF">D5F53_29265</name>
</gene>
<dbReference type="EMBL" id="CP032412">
    <property type="protein sequence ID" value="AYB47138.1"/>
    <property type="molecule type" value="Genomic_DNA"/>
</dbReference>
<evidence type="ECO:0000313" key="2">
    <source>
        <dbReference type="Proteomes" id="UP000266552"/>
    </source>
</evidence>
<keyword evidence="2" id="KW-1185">Reference proteome</keyword>
<keyword evidence="1" id="KW-0540">Nuclease</keyword>
<keyword evidence="1" id="KW-0378">Hydrolase</keyword>
<dbReference type="AlphaFoldDB" id="A0A385TW03"/>
<dbReference type="GO" id="GO:0004519">
    <property type="term" value="F:endonuclease activity"/>
    <property type="evidence" value="ECO:0007669"/>
    <property type="project" value="UniProtKB-KW"/>
</dbReference>
<name>A0A385TW03_PAELA</name>
<evidence type="ECO:0000313" key="1">
    <source>
        <dbReference type="EMBL" id="AYB47138.1"/>
    </source>
</evidence>
<proteinExistence type="predicted"/>
<keyword evidence="1" id="KW-0255">Endonuclease</keyword>